<dbReference type="InterPro" id="IPR036291">
    <property type="entry name" value="NAD(P)-bd_dom_sf"/>
</dbReference>
<dbReference type="Gene3D" id="3.40.50.720">
    <property type="entry name" value="NAD(P)-binding Rossmann-like Domain"/>
    <property type="match status" value="1"/>
</dbReference>
<feature type="domain" description="NAD(P)-binding" evidence="1">
    <location>
        <begin position="8"/>
        <end position="204"/>
    </location>
</feature>
<proteinExistence type="predicted"/>
<dbReference type="InterPro" id="IPR051606">
    <property type="entry name" value="Polyketide_Oxido-like"/>
</dbReference>
<evidence type="ECO:0000313" key="3">
    <source>
        <dbReference type="Proteomes" id="UP000183255"/>
    </source>
</evidence>
<gene>
    <name evidence="2" type="ORF">SAMN05421804_101457</name>
</gene>
<dbReference type="SUPFAM" id="SSF51735">
    <property type="entry name" value="NAD(P)-binding Rossmann-fold domains"/>
    <property type="match status" value="1"/>
</dbReference>
<accession>A0A1G8H362</accession>
<dbReference type="RefSeq" id="WP_051651442.1">
    <property type="nucleotide sequence ID" value="NZ_FNDZ01000001.1"/>
</dbReference>
<dbReference type="EMBL" id="FNDZ01000001">
    <property type="protein sequence ID" value="SDI01056.1"/>
    <property type="molecule type" value="Genomic_DNA"/>
</dbReference>
<dbReference type="PANTHER" id="PTHR43355:SF2">
    <property type="entry name" value="FLAVIN REDUCTASE (NADPH)"/>
    <property type="match status" value="1"/>
</dbReference>
<dbReference type="InterPro" id="IPR016040">
    <property type="entry name" value="NAD(P)-bd_dom"/>
</dbReference>
<dbReference type="GO" id="GO:0016646">
    <property type="term" value="F:oxidoreductase activity, acting on the CH-NH group of donors, NAD or NADP as acceptor"/>
    <property type="evidence" value="ECO:0007669"/>
    <property type="project" value="TreeGrafter"/>
</dbReference>
<dbReference type="AlphaFoldDB" id="A0A1G8H362"/>
<organism evidence="2 3">
    <name type="scientific">Proteiniclasticum ruminis</name>
    <dbReference type="NCBI Taxonomy" id="398199"/>
    <lineage>
        <taxon>Bacteria</taxon>
        <taxon>Bacillati</taxon>
        <taxon>Bacillota</taxon>
        <taxon>Clostridia</taxon>
        <taxon>Eubacteriales</taxon>
        <taxon>Clostridiaceae</taxon>
        <taxon>Proteiniclasticum</taxon>
    </lineage>
</organism>
<dbReference type="Pfam" id="PF13460">
    <property type="entry name" value="NAD_binding_10"/>
    <property type="match status" value="1"/>
</dbReference>
<dbReference type="Proteomes" id="UP000183255">
    <property type="component" value="Unassembled WGS sequence"/>
</dbReference>
<reference evidence="2 3" key="1">
    <citation type="submission" date="2016-10" db="EMBL/GenBank/DDBJ databases">
        <authorList>
            <person name="de Groot N.N."/>
        </authorList>
    </citation>
    <scope>NUCLEOTIDE SEQUENCE [LARGE SCALE GENOMIC DNA]</scope>
    <source>
        <strain evidence="2 3">CGMCC 1.5058</strain>
    </source>
</reference>
<evidence type="ECO:0000313" key="2">
    <source>
        <dbReference type="EMBL" id="SDI01056.1"/>
    </source>
</evidence>
<evidence type="ECO:0000259" key="1">
    <source>
        <dbReference type="Pfam" id="PF13460"/>
    </source>
</evidence>
<sequence length="216" mass="23838">MEKIAILGATGQIGSRILMELIERSYVITAISRNAFDLPGSTLIIGCEGDIMNEKVISGHVMALENEVLISAISPDPNDLESFLTATENLIKVAEKAAVKKLITVGGAGSLLLPDGRMLMEKEGFPDFVKPISDIHKRALDIYKNLEGKKFDWINVSPAETIEADEKTGKYRIGEDDHLLMDEQGRSFISMEDFASAVVDLIEDDTYKNQRITVSY</sequence>
<protein>
    <recommendedName>
        <fullName evidence="1">NAD(P)-binding domain-containing protein</fullName>
    </recommendedName>
</protein>
<name>A0A1G8H362_9CLOT</name>
<dbReference type="PANTHER" id="PTHR43355">
    <property type="entry name" value="FLAVIN REDUCTASE (NADPH)"/>
    <property type="match status" value="1"/>
</dbReference>